<dbReference type="EMBL" id="CP011371">
    <property type="protein sequence ID" value="AKJ29251.1"/>
    <property type="molecule type" value="Genomic_DNA"/>
</dbReference>
<evidence type="ECO:0000313" key="2">
    <source>
        <dbReference type="Proteomes" id="UP000035352"/>
    </source>
</evidence>
<dbReference type="KEGG" id="pbh:AAW51_2560"/>
<protein>
    <submittedName>
        <fullName evidence="1">Uncharacterized protein</fullName>
    </submittedName>
</protein>
<gene>
    <name evidence="1" type="ORF">AAW51_2560</name>
</gene>
<sequence>MLSAAARLFNRPCPICAASIAGRCSSAPSAARGGRLAVPAASDEGRRAMPAKPVCCAIRDASRPNCCRVPGACDATCPARRPKVLAAILMLMVVHADKRVPSR</sequence>
<name>A0A0G3BPD1_9BURK</name>
<proteinExistence type="predicted"/>
<keyword evidence="2" id="KW-1185">Reference proteome</keyword>
<evidence type="ECO:0000313" key="1">
    <source>
        <dbReference type="EMBL" id="AKJ29251.1"/>
    </source>
</evidence>
<accession>A0A0G3BPD1</accession>
<dbReference type="Proteomes" id="UP000035352">
    <property type="component" value="Chromosome"/>
</dbReference>
<dbReference type="AlphaFoldDB" id="A0A0G3BPD1"/>
<reference evidence="1 2" key="1">
    <citation type="submission" date="2015-05" db="EMBL/GenBank/DDBJ databases">
        <authorList>
            <person name="Tang B."/>
            <person name="Yu Y."/>
        </authorList>
    </citation>
    <scope>NUCLEOTIDE SEQUENCE [LARGE SCALE GENOMIC DNA]</scope>
    <source>
        <strain evidence="1 2">DSM 7029</strain>
    </source>
</reference>
<organism evidence="1 2">
    <name type="scientific">Caldimonas brevitalea</name>
    <dbReference type="NCBI Taxonomy" id="413882"/>
    <lineage>
        <taxon>Bacteria</taxon>
        <taxon>Pseudomonadati</taxon>
        <taxon>Pseudomonadota</taxon>
        <taxon>Betaproteobacteria</taxon>
        <taxon>Burkholderiales</taxon>
        <taxon>Sphaerotilaceae</taxon>
        <taxon>Caldimonas</taxon>
    </lineage>
</organism>